<evidence type="ECO:0000313" key="1">
    <source>
        <dbReference type="EMBL" id="ATX71000.1"/>
    </source>
</evidence>
<proteinExistence type="predicted"/>
<reference evidence="1 2" key="1">
    <citation type="submission" date="2017-11" db="EMBL/GenBank/DDBJ databases">
        <title>Complete genome sequence of Spiroplasma clarkii CN-5 (DSM 19994).</title>
        <authorList>
            <person name="Tsai Y.-M."/>
            <person name="Chang A."/>
            <person name="Lo W.-S."/>
            <person name="Kuo C.-H."/>
        </authorList>
    </citation>
    <scope>NUCLEOTIDE SEQUENCE [LARGE SCALE GENOMIC DNA]</scope>
    <source>
        <strain evidence="1 2">CN-5</strain>
    </source>
</reference>
<gene>
    <name evidence="1" type="ORF">SCLAR_v1c06830</name>
</gene>
<sequence length="173" mass="19848">MEKKVYNLKQSSLGKITFLSGTCFIGMNFRADNGEKINEIVIMPSIEDGLKVFPKIAFKLTNQHISEPLVFHNKVINWLIENWLEKGIVSFKTELAEKYGFKDFLNQDPIEWIKAEPEMVGLTLVHIASRYTNGFLKLPSELNDVEITVKFIKNILAVNFWEEGNPKSSEPIK</sequence>
<accession>A0A2K8KH42</accession>
<dbReference type="EMBL" id="CP024870">
    <property type="protein sequence ID" value="ATX71000.1"/>
    <property type="molecule type" value="Genomic_DNA"/>
</dbReference>
<dbReference type="Proteomes" id="UP000231179">
    <property type="component" value="Chromosome"/>
</dbReference>
<name>A0A2K8KH42_9MOLU</name>
<protein>
    <submittedName>
        <fullName evidence="1">Uncharacterized protein</fullName>
    </submittedName>
</protein>
<organism evidence="1 2">
    <name type="scientific">Spiroplasma clarkii</name>
    <dbReference type="NCBI Taxonomy" id="2139"/>
    <lineage>
        <taxon>Bacteria</taxon>
        <taxon>Bacillati</taxon>
        <taxon>Mycoplasmatota</taxon>
        <taxon>Mollicutes</taxon>
        <taxon>Entomoplasmatales</taxon>
        <taxon>Spiroplasmataceae</taxon>
        <taxon>Spiroplasma</taxon>
    </lineage>
</organism>
<dbReference type="RefSeq" id="WP_100254547.1">
    <property type="nucleotide sequence ID" value="NZ_CP024870.1"/>
</dbReference>
<dbReference type="AlphaFoldDB" id="A0A2K8KH42"/>
<evidence type="ECO:0000313" key="2">
    <source>
        <dbReference type="Proteomes" id="UP000231179"/>
    </source>
</evidence>
<keyword evidence="2" id="KW-1185">Reference proteome</keyword>